<evidence type="ECO:0000256" key="6">
    <source>
        <dbReference type="SAM" id="Coils"/>
    </source>
</evidence>
<feature type="compositionally biased region" description="Low complexity" evidence="7">
    <location>
        <begin position="1"/>
        <end position="38"/>
    </location>
</feature>
<feature type="region of interest" description="Disordered" evidence="7">
    <location>
        <begin position="642"/>
        <end position="662"/>
    </location>
</feature>
<evidence type="ECO:0000313" key="8">
    <source>
        <dbReference type="EMBL" id="KAL3800342.1"/>
    </source>
</evidence>
<feature type="coiled-coil region" evidence="6">
    <location>
        <begin position="232"/>
        <end position="316"/>
    </location>
</feature>
<dbReference type="PANTHER" id="PTHR37739">
    <property type="entry name" value="KINESIN-LIKE PROTEIN KIN-12D"/>
    <property type="match status" value="1"/>
</dbReference>
<dbReference type="GO" id="GO:0005874">
    <property type="term" value="C:microtubule"/>
    <property type="evidence" value="ECO:0007669"/>
    <property type="project" value="UniProtKB-KW"/>
</dbReference>
<proteinExistence type="predicted"/>
<keyword evidence="1" id="KW-0493">Microtubule</keyword>
<evidence type="ECO:0000256" key="2">
    <source>
        <dbReference type="ARBA" id="ARBA00022741"/>
    </source>
</evidence>
<evidence type="ECO:0000256" key="7">
    <source>
        <dbReference type="SAM" id="MobiDB-lite"/>
    </source>
</evidence>
<feature type="coiled-coil region" evidence="6">
    <location>
        <begin position="870"/>
        <end position="931"/>
    </location>
</feature>
<feature type="region of interest" description="Disordered" evidence="7">
    <location>
        <begin position="1"/>
        <end position="52"/>
    </location>
</feature>
<feature type="compositionally biased region" description="Basic and acidic residues" evidence="7">
    <location>
        <begin position="119"/>
        <end position="129"/>
    </location>
</feature>
<dbReference type="PANTHER" id="PTHR37739:SF8">
    <property type="entry name" value="KINESIN-LIKE PROTEIN KIN-12D"/>
    <property type="match status" value="1"/>
</dbReference>
<feature type="region of interest" description="Disordered" evidence="7">
    <location>
        <begin position="85"/>
        <end position="132"/>
    </location>
</feature>
<protein>
    <submittedName>
        <fullName evidence="8">Uncharacterized protein</fullName>
    </submittedName>
</protein>
<feature type="coiled-coil region" evidence="6">
    <location>
        <begin position="965"/>
        <end position="1032"/>
    </location>
</feature>
<feature type="compositionally biased region" description="Basic and acidic residues" evidence="7">
    <location>
        <begin position="650"/>
        <end position="662"/>
    </location>
</feature>
<keyword evidence="4 6" id="KW-0175">Coiled coil</keyword>
<keyword evidence="3" id="KW-0067">ATP-binding</keyword>
<dbReference type="AlphaFoldDB" id="A0ABD3QJK1"/>
<sequence>MWTSPDRSSSRPPTGLRNNSRSLHGRSSSSVASFGRASYTERSPSRYAGGSSASVDTISFHSAFADAEDDSSCDDTYVSITSNKSNRKNTKESLFEQSPRILKETTRVTNSHHAGRSPSLDKKKNDYSNRHTISRAESSGILDKLKSDINSLDILRKSSYSEGTVFSGSVFDFDEENKPKAAESLPRSVERSRSVDRSFRQHRNEWRGSLVVDTVLHGKYGSSAASLDGSRRINLERNHNDLRDKMQREKMEIQAKFTNKGHDLEIKLKQKDEEISRLKRECVMEQEQNDRHSTTISDLQSKLEEYMSKEAATQNALREVMKNVEHERDVRDNEMQLASKVQQAEILMLEEKLHEAYENIEELKKEDNARHNALRSEISEKTCIIDGLKRDINHLRSLLDNSTRSKADSERTLRNKIERLEMRLDEQAENEKKRVAELTEMQESSEEEWMEKMHHLESRLEEQNTREAEWNEELSEVKRELDEVKSENRDLKKVAESVESLKKFERENDELKQLIESTKEATDKAAEDLRKELAESNRQLESMKEMELERDEYVSKIEKSLENEDNEKREHTAKMEQLQQDLADAKFEQDKLKTALEKEKEATTDANAQLQDAVSKLDRIINDKRELTKRINELETENLKLASEMSSMETKMEHEKKNHNTIIAEKEKVVKDMEQTTEELNGEISEMRNEIKSYKDQLTKVPELEANIKDMKSTLDLSEDKYVSLQSKLRSVNMKFEESEKSYEELERKYKALKREQSELQERGESYASGAKTRENELLERIQKLKAEKNDAAAEIEELKEEAVKSKKELAQAKDEARSRNDQLRTALESLDEMMKYIDSMKEESDDMIKALESETEGLMKRIGILEKHRQSDQQTIQQYDEEKDKLVKKLKAEFQEKINAELQRLTSTHAKEMGQMKVKYEGQIKELESTMLQRSETTRALQEHGNSEVGSLIKKLGEVTDKHSKETRALREKYESEIKLLEASNRQLKESFEKETKGGLHATLRDLEAKNTQLEEALTLATREAENSLRNNCSNCDSIQQKLDDMKTKLQDQVKFEMKLRGELAQNKQLITITQANEKLLEEHVASLEAQINALVNDYETKLGEV</sequence>
<name>A0ABD3QJK1_9STRA</name>
<dbReference type="EMBL" id="JABMIG020000033">
    <property type="protein sequence ID" value="KAL3800342.1"/>
    <property type="molecule type" value="Genomic_DNA"/>
</dbReference>
<feature type="coiled-coil region" evidence="6">
    <location>
        <begin position="346"/>
        <end position="377"/>
    </location>
</feature>
<evidence type="ECO:0000313" key="9">
    <source>
        <dbReference type="Proteomes" id="UP001516023"/>
    </source>
</evidence>
<dbReference type="SUPFAM" id="SSF57997">
    <property type="entry name" value="Tropomyosin"/>
    <property type="match status" value="1"/>
</dbReference>
<comment type="caution">
    <text evidence="8">The sequence shown here is derived from an EMBL/GenBank/DDBJ whole genome shotgun (WGS) entry which is preliminary data.</text>
</comment>
<evidence type="ECO:0000256" key="1">
    <source>
        <dbReference type="ARBA" id="ARBA00022701"/>
    </source>
</evidence>
<accession>A0ABD3QJK1</accession>
<organism evidence="8 9">
    <name type="scientific">Cyclotella cryptica</name>
    <dbReference type="NCBI Taxonomy" id="29204"/>
    <lineage>
        <taxon>Eukaryota</taxon>
        <taxon>Sar</taxon>
        <taxon>Stramenopiles</taxon>
        <taxon>Ochrophyta</taxon>
        <taxon>Bacillariophyta</taxon>
        <taxon>Coscinodiscophyceae</taxon>
        <taxon>Thalassiosirophycidae</taxon>
        <taxon>Stephanodiscales</taxon>
        <taxon>Stephanodiscaceae</taxon>
        <taxon>Cyclotella</taxon>
    </lineage>
</organism>
<evidence type="ECO:0000256" key="5">
    <source>
        <dbReference type="ARBA" id="ARBA00023175"/>
    </source>
</evidence>
<reference evidence="8 9" key="1">
    <citation type="journal article" date="2020" name="G3 (Bethesda)">
        <title>Improved Reference Genome for Cyclotella cryptica CCMP332, a Model for Cell Wall Morphogenesis, Salinity Adaptation, and Lipid Production in Diatoms (Bacillariophyta).</title>
        <authorList>
            <person name="Roberts W.R."/>
            <person name="Downey K.M."/>
            <person name="Ruck E.C."/>
            <person name="Traller J.C."/>
            <person name="Alverson A.J."/>
        </authorList>
    </citation>
    <scope>NUCLEOTIDE SEQUENCE [LARGE SCALE GENOMIC DNA]</scope>
    <source>
        <strain evidence="8 9">CCMP332</strain>
    </source>
</reference>
<keyword evidence="2" id="KW-0547">Nucleotide-binding</keyword>
<keyword evidence="5" id="KW-0505">Motor protein</keyword>
<gene>
    <name evidence="8" type="ORF">HJC23_003638</name>
</gene>
<dbReference type="InterPro" id="IPR044986">
    <property type="entry name" value="KIF15/KIN-12"/>
</dbReference>
<evidence type="ECO:0000256" key="3">
    <source>
        <dbReference type="ARBA" id="ARBA00022840"/>
    </source>
</evidence>
<evidence type="ECO:0000256" key="4">
    <source>
        <dbReference type="ARBA" id="ARBA00023054"/>
    </source>
</evidence>
<keyword evidence="9" id="KW-1185">Reference proteome</keyword>
<dbReference type="Gene3D" id="1.10.287.1490">
    <property type="match status" value="1"/>
</dbReference>
<dbReference type="Proteomes" id="UP001516023">
    <property type="component" value="Unassembled WGS sequence"/>
</dbReference>
<dbReference type="GO" id="GO:0005524">
    <property type="term" value="F:ATP binding"/>
    <property type="evidence" value="ECO:0007669"/>
    <property type="project" value="UniProtKB-KW"/>
</dbReference>